<reference evidence="3" key="1">
    <citation type="submission" date="2015-06" db="EMBL/GenBank/DDBJ databases">
        <title>Expansion of signal transduction pathways in fungi by whole-genome duplication.</title>
        <authorList>
            <consortium name="DOE Joint Genome Institute"/>
            <person name="Corrochano L.M."/>
            <person name="Kuo A."/>
            <person name="Marcet-Houben M."/>
            <person name="Polaino S."/>
            <person name="Salamov A."/>
            <person name="Villalobos J.M."/>
            <person name="Alvarez M.I."/>
            <person name="Avalos J."/>
            <person name="Benito E.P."/>
            <person name="Benoit I."/>
            <person name="Burger G."/>
            <person name="Camino L.P."/>
            <person name="Canovas D."/>
            <person name="Cerda-Olmedo E."/>
            <person name="Cheng J.-F."/>
            <person name="Dominguez A."/>
            <person name="Elias M."/>
            <person name="Eslava A.P."/>
            <person name="Glaser F."/>
            <person name="Grimwood J."/>
            <person name="Gutierrez G."/>
            <person name="Heitman J."/>
            <person name="Henrissat B."/>
            <person name="Iturriaga E.A."/>
            <person name="Lang B.F."/>
            <person name="Lavin J.L."/>
            <person name="Lee S."/>
            <person name="Li W."/>
            <person name="Lindquist E."/>
            <person name="Lopez-Garcia S."/>
            <person name="Luque E.M."/>
            <person name="Marcos A.T."/>
            <person name="Martin J."/>
            <person name="McCluskey K."/>
            <person name="Medina H.R."/>
            <person name="Miralles-Duran A."/>
            <person name="Miyazaki A."/>
            <person name="Munoz-Torres E."/>
            <person name="Oguiza J.A."/>
            <person name="Ohm R."/>
            <person name="Olmedo M."/>
            <person name="Orejas M."/>
            <person name="Ortiz-Castellanos L."/>
            <person name="Pisabarro A.G."/>
            <person name="Rodriguez-Romero J."/>
            <person name="Ruiz-Herrera J."/>
            <person name="Ruiz-Vazquez R."/>
            <person name="Sanz C."/>
            <person name="Schackwitz W."/>
            <person name="Schmutz J."/>
            <person name="Shahriari M."/>
            <person name="Shelest E."/>
            <person name="Silva-Franco F."/>
            <person name="Soanes D."/>
            <person name="Syed K."/>
            <person name="Tagua V.G."/>
            <person name="Talbot N.J."/>
            <person name="Thon M."/>
            <person name="De vries R.P."/>
            <person name="Wiebenga A."/>
            <person name="Yadav J.S."/>
            <person name="Braun E.L."/>
            <person name="Baker S."/>
            <person name="Garre V."/>
            <person name="Horwitz B."/>
            <person name="Torres-Martinez S."/>
            <person name="Idnurm A."/>
            <person name="Herrera-Estrella A."/>
            <person name="Gabaldon T."/>
            <person name="Grigoriev I.V."/>
        </authorList>
    </citation>
    <scope>NUCLEOTIDE SEQUENCE [LARGE SCALE GENOMIC DNA]</scope>
    <source>
        <strain evidence="3">NRRL 1555(-)</strain>
    </source>
</reference>
<proteinExistence type="predicted"/>
<feature type="transmembrane region" description="Helical" evidence="1">
    <location>
        <begin position="38"/>
        <end position="60"/>
    </location>
</feature>
<keyword evidence="1" id="KW-0472">Membrane</keyword>
<sequence>MRVFYICVSITFKRGYLNRVFFIGSIFDHMKVYEVDTIRIATLGVIDVVGVLGYCYQFLWGTNPERRFLRYSKLVCAFLVQRNKPAQQMLRRMITSDSLLEKYAPVADGKMNPRVSKRCSPSNM</sequence>
<keyword evidence="1" id="KW-1133">Transmembrane helix</keyword>
<evidence type="ECO:0000256" key="1">
    <source>
        <dbReference type="SAM" id="Phobius"/>
    </source>
</evidence>
<dbReference type="Proteomes" id="UP000077315">
    <property type="component" value="Unassembled WGS sequence"/>
</dbReference>
<dbReference type="GeneID" id="29001862"/>
<protein>
    <submittedName>
        <fullName evidence="2">Uncharacterized protein</fullName>
    </submittedName>
</protein>
<name>A0A162Y801_PHYB8</name>
<dbReference type="RefSeq" id="XP_018296925.1">
    <property type="nucleotide sequence ID" value="XM_018440956.1"/>
</dbReference>
<keyword evidence="1" id="KW-0812">Transmembrane</keyword>
<organism evidence="2 3">
    <name type="scientific">Phycomyces blakesleeanus (strain ATCC 8743b / DSM 1359 / FGSC 10004 / NBRC 33097 / NRRL 1555)</name>
    <dbReference type="NCBI Taxonomy" id="763407"/>
    <lineage>
        <taxon>Eukaryota</taxon>
        <taxon>Fungi</taxon>
        <taxon>Fungi incertae sedis</taxon>
        <taxon>Mucoromycota</taxon>
        <taxon>Mucoromycotina</taxon>
        <taxon>Mucoromycetes</taxon>
        <taxon>Mucorales</taxon>
        <taxon>Phycomycetaceae</taxon>
        <taxon>Phycomyces</taxon>
    </lineage>
</organism>
<evidence type="ECO:0000313" key="2">
    <source>
        <dbReference type="EMBL" id="OAD78885.1"/>
    </source>
</evidence>
<evidence type="ECO:0000313" key="3">
    <source>
        <dbReference type="Proteomes" id="UP000077315"/>
    </source>
</evidence>
<accession>A0A162Y801</accession>
<dbReference type="InParanoid" id="A0A162Y801"/>
<dbReference type="VEuPathDB" id="FungiDB:PHYBLDRAFT_62356"/>
<keyword evidence="3" id="KW-1185">Reference proteome</keyword>
<dbReference type="AlphaFoldDB" id="A0A162Y801"/>
<gene>
    <name evidence="2" type="ORF">PHYBLDRAFT_62356</name>
</gene>
<dbReference type="EMBL" id="KV440973">
    <property type="protein sequence ID" value="OAD78885.1"/>
    <property type="molecule type" value="Genomic_DNA"/>
</dbReference>